<dbReference type="InterPro" id="IPR012042">
    <property type="entry name" value="NeuTTM/CthTTM-like"/>
</dbReference>
<dbReference type="EMBL" id="JAMPKM010000048">
    <property type="protein sequence ID" value="MEP0820856.1"/>
    <property type="molecule type" value="Genomic_DNA"/>
</dbReference>
<evidence type="ECO:0000313" key="2">
    <source>
        <dbReference type="EMBL" id="MEP0820856.1"/>
    </source>
</evidence>
<dbReference type="InterPro" id="IPR023577">
    <property type="entry name" value="CYTH_domain"/>
</dbReference>
<dbReference type="Proteomes" id="UP001464891">
    <property type="component" value="Unassembled WGS sequence"/>
</dbReference>
<dbReference type="SMART" id="SM01118">
    <property type="entry name" value="CYTH"/>
    <property type="match status" value="1"/>
</dbReference>
<feature type="domain" description="CYTH" evidence="1">
    <location>
        <begin position="2"/>
        <end position="156"/>
    </location>
</feature>
<dbReference type="PANTHER" id="PTHR40114:SF1">
    <property type="entry name" value="SLR0698 PROTEIN"/>
    <property type="match status" value="1"/>
</dbReference>
<sequence length="162" mass="18618">MATEIERKFLVKPEEWQQFQQRSDPTLLSSTRYRQGYISSSVSKTVRIRVAGDRGFITIKGPTVGYSRSEFEYSIPLADAEAMLDQLCEPPLIEKTRHRVAWDNLVWEVDEFAGENQGLMVAEVELSDTNQAITLPDWVGEEVSDDPRYFNASLAKHPYSRW</sequence>
<comment type="caution">
    <text evidence="2">The sequence shown here is derived from an EMBL/GenBank/DDBJ whole genome shotgun (WGS) entry which is preliminary data.</text>
</comment>
<dbReference type="RefSeq" id="WP_190441540.1">
    <property type="nucleotide sequence ID" value="NZ_JAMPKM010000048.1"/>
</dbReference>
<dbReference type="PROSITE" id="PS51707">
    <property type="entry name" value="CYTH"/>
    <property type="match status" value="1"/>
</dbReference>
<protein>
    <submittedName>
        <fullName evidence="2">CYTH domain-containing protein</fullName>
    </submittedName>
</protein>
<reference evidence="2 3" key="1">
    <citation type="submission" date="2022-04" db="EMBL/GenBank/DDBJ databases">
        <title>Positive selection, recombination, and allopatry shape intraspecific diversity of widespread and dominant cyanobacteria.</title>
        <authorList>
            <person name="Wei J."/>
            <person name="Shu W."/>
            <person name="Hu C."/>
        </authorList>
    </citation>
    <scope>NUCLEOTIDE SEQUENCE [LARGE SCALE GENOMIC DNA]</scope>
    <source>
        <strain evidence="2 3">GB2-A4</strain>
    </source>
</reference>
<dbReference type="PIRSF" id="PIRSF016487">
    <property type="entry name" value="CYTH_UCP016487"/>
    <property type="match status" value="1"/>
</dbReference>
<evidence type="ECO:0000313" key="3">
    <source>
        <dbReference type="Proteomes" id="UP001464891"/>
    </source>
</evidence>
<gene>
    <name evidence="2" type="ORF">NC998_27605</name>
</gene>
<keyword evidence="3" id="KW-1185">Reference proteome</keyword>
<name>A0ABV0JGI5_9CYAN</name>
<dbReference type="Gene3D" id="2.40.320.10">
    <property type="entry name" value="Hypothetical Protein Pfu-838710-001"/>
    <property type="match status" value="1"/>
</dbReference>
<accession>A0ABV0JGI5</accession>
<dbReference type="CDD" id="cd07891">
    <property type="entry name" value="CYTH-like_CthTTM-like_1"/>
    <property type="match status" value="1"/>
</dbReference>
<dbReference type="InterPro" id="IPR033469">
    <property type="entry name" value="CYTH-like_dom_sf"/>
</dbReference>
<dbReference type="PANTHER" id="PTHR40114">
    <property type="entry name" value="SLR0698 PROTEIN"/>
    <property type="match status" value="1"/>
</dbReference>
<organism evidence="2 3">
    <name type="scientific">Trichocoleus desertorum GB2-A4</name>
    <dbReference type="NCBI Taxonomy" id="2933944"/>
    <lineage>
        <taxon>Bacteria</taxon>
        <taxon>Bacillati</taxon>
        <taxon>Cyanobacteriota</taxon>
        <taxon>Cyanophyceae</taxon>
        <taxon>Leptolyngbyales</taxon>
        <taxon>Trichocoleusaceae</taxon>
        <taxon>Trichocoleus</taxon>
    </lineage>
</organism>
<proteinExistence type="predicted"/>
<dbReference type="SUPFAM" id="SSF55154">
    <property type="entry name" value="CYTH-like phosphatases"/>
    <property type="match status" value="1"/>
</dbReference>
<evidence type="ECO:0000259" key="1">
    <source>
        <dbReference type="PROSITE" id="PS51707"/>
    </source>
</evidence>
<dbReference type="Pfam" id="PF01928">
    <property type="entry name" value="CYTH"/>
    <property type="match status" value="1"/>
</dbReference>